<organism evidence="7 8">
    <name type="scientific">Solanum bulbocastanum</name>
    <name type="common">Wild potato</name>
    <dbReference type="NCBI Taxonomy" id="147425"/>
    <lineage>
        <taxon>Eukaryota</taxon>
        <taxon>Viridiplantae</taxon>
        <taxon>Streptophyta</taxon>
        <taxon>Embryophyta</taxon>
        <taxon>Tracheophyta</taxon>
        <taxon>Spermatophyta</taxon>
        <taxon>Magnoliopsida</taxon>
        <taxon>eudicotyledons</taxon>
        <taxon>Gunneridae</taxon>
        <taxon>Pentapetalae</taxon>
        <taxon>asterids</taxon>
        <taxon>lamiids</taxon>
        <taxon>Solanales</taxon>
        <taxon>Solanaceae</taxon>
        <taxon>Solanoideae</taxon>
        <taxon>Solaneae</taxon>
        <taxon>Solanum</taxon>
    </lineage>
</organism>
<comment type="subcellular location">
    <subcellularLocation>
        <location evidence="1">Membrane</location>
        <topology evidence="1">Peripheral membrane protein</topology>
    </subcellularLocation>
</comment>
<dbReference type="PANTHER" id="PTHR46195:SF18">
    <property type="entry name" value="SUPEROXIDE DISMUTASE 1 COPPER CHAPERONE-LIKE PROTEIN"/>
    <property type="match status" value="1"/>
</dbReference>
<dbReference type="EMBL" id="JBANQN010000003">
    <property type="protein sequence ID" value="KAK6794906.1"/>
    <property type="molecule type" value="Genomic_DNA"/>
</dbReference>
<sequence>MGEKKKKKPDEVVEAEFKISMYCQGCEKQIAKIISKIKGVEEFMTDMNNHKVVVKGRMNADKVLKKLKKKTGKKVEMVIKEEESKKKSEEKEGDLQLMKQNPREITDALIIGYCGDSMLYTMFSDENANACSIM</sequence>
<dbReference type="Proteomes" id="UP001371456">
    <property type="component" value="Unassembled WGS sequence"/>
</dbReference>
<dbReference type="Gene3D" id="3.30.70.100">
    <property type="match status" value="1"/>
</dbReference>
<dbReference type="GO" id="GO:0046872">
    <property type="term" value="F:metal ion binding"/>
    <property type="evidence" value="ECO:0007669"/>
    <property type="project" value="UniProtKB-KW"/>
</dbReference>
<comment type="similarity">
    <text evidence="5">Belongs to the HIPP family.</text>
</comment>
<evidence type="ECO:0000313" key="8">
    <source>
        <dbReference type="Proteomes" id="UP001371456"/>
    </source>
</evidence>
<accession>A0AAN8YK30</accession>
<dbReference type="GO" id="GO:0009626">
    <property type="term" value="P:plant-type hypersensitive response"/>
    <property type="evidence" value="ECO:0007669"/>
    <property type="project" value="UniProtKB-KW"/>
</dbReference>
<comment type="caution">
    <text evidence="7">The sequence shown here is derived from an EMBL/GenBank/DDBJ whole genome shotgun (WGS) entry which is preliminary data.</text>
</comment>
<evidence type="ECO:0000256" key="3">
    <source>
        <dbReference type="ARBA" id="ARBA00022723"/>
    </source>
</evidence>
<dbReference type="InterPro" id="IPR006121">
    <property type="entry name" value="HMA_dom"/>
</dbReference>
<gene>
    <name evidence="7" type="ORF">RDI58_008359</name>
</gene>
<evidence type="ECO:0000313" key="7">
    <source>
        <dbReference type="EMBL" id="KAK6794906.1"/>
    </source>
</evidence>
<reference evidence="7 8" key="1">
    <citation type="submission" date="2024-02" db="EMBL/GenBank/DDBJ databases">
        <title>de novo genome assembly of Solanum bulbocastanum strain 11H21.</title>
        <authorList>
            <person name="Hosaka A.J."/>
        </authorList>
    </citation>
    <scope>NUCLEOTIDE SEQUENCE [LARGE SCALE GENOMIC DNA]</scope>
    <source>
        <tissue evidence="7">Young leaves</tissue>
    </source>
</reference>
<dbReference type="PANTHER" id="PTHR46195">
    <property type="entry name" value="HEAVY METAL-ASSOCIATED ISOPRENYLATED PLANT PROTEIN 7"/>
    <property type="match status" value="1"/>
</dbReference>
<feature type="domain" description="HMA" evidence="6">
    <location>
        <begin position="12"/>
        <end position="76"/>
    </location>
</feature>
<dbReference type="CDD" id="cd00371">
    <property type="entry name" value="HMA"/>
    <property type="match status" value="1"/>
</dbReference>
<evidence type="ECO:0000256" key="2">
    <source>
        <dbReference type="ARBA" id="ARBA00022481"/>
    </source>
</evidence>
<dbReference type="InterPro" id="IPR044577">
    <property type="entry name" value="HIPP4/7/8/17/18/19"/>
</dbReference>
<evidence type="ECO:0000256" key="5">
    <source>
        <dbReference type="ARBA" id="ARBA00024045"/>
    </source>
</evidence>
<keyword evidence="8" id="KW-1185">Reference proteome</keyword>
<dbReference type="AlphaFoldDB" id="A0AAN8YK30"/>
<evidence type="ECO:0000259" key="6">
    <source>
        <dbReference type="PROSITE" id="PS50846"/>
    </source>
</evidence>
<dbReference type="PROSITE" id="PS50846">
    <property type="entry name" value="HMA_2"/>
    <property type="match status" value="1"/>
</dbReference>
<evidence type="ECO:0000256" key="4">
    <source>
        <dbReference type="ARBA" id="ARBA00023289"/>
    </source>
</evidence>
<proteinExistence type="inferred from homology"/>
<keyword evidence="3" id="KW-0479">Metal-binding</keyword>
<dbReference type="InterPro" id="IPR036163">
    <property type="entry name" value="HMA_dom_sf"/>
</dbReference>
<name>A0AAN8YK30_SOLBU</name>
<keyword evidence="4" id="KW-0449">Lipoprotein</keyword>
<dbReference type="Pfam" id="PF00403">
    <property type="entry name" value="HMA"/>
    <property type="match status" value="1"/>
</dbReference>
<dbReference type="GO" id="GO:0016020">
    <property type="term" value="C:membrane"/>
    <property type="evidence" value="ECO:0007669"/>
    <property type="project" value="UniProtKB-SubCell"/>
</dbReference>
<evidence type="ECO:0000256" key="1">
    <source>
        <dbReference type="ARBA" id="ARBA00004170"/>
    </source>
</evidence>
<protein>
    <recommendedName>
        <fullName evidence="6">HMA domain-containing protein</fullName>
    </recommendedName>
</protein>
<keyword evidence="2" id="KW-0488">Methylation</keyword>
<keyword evidence="4" id="KW-0636">Prenylation</keyword>
<dbReference type="SUPFAM" id="SSF55008">
    <property type="entry name" value="HMA, heavy metal-associated domain"/>
    <property type="match status" value="1"/>
</dbReference>